<sequence length="138" mass="15465">MSSAFATAILVYALVLDAQGPYLLNCCPTRCLFNPGIFETRMKPRRFHLGPGSLLLSLPQFTVSSLSFPSQGSGGSTPLTIVIFQLRWSYQEERILCRNVLRPREAFLVIQMAVVVAFFVLCFVEKDQLKKLCIGECK</sequence>
<keyword evidence="1" id="KW-1133">Transmembrane helix</keyword>
<keyword evidence="4" id="KW-1185">Reference proteome</keyword>
<evidence type="ECO:0000313" key="3">
    <source>
        <dbReference type="EMBL" id="KAJ7755040.1"/>
    </source>
</evidence>
<feature type="signal peptide" evidence="2">
    <location>
        <begin position="1"/>
        <end position="18"/>
    </location>
</feature>
<evidence type="ECO:0008006" key="5">
    <source>
        <dbReference type="Google" id="ProtNLM"/>
    </source>
</evidence>
<keyword evidence="1" id="KW-0812">Transmembrane</keyword>
<dbReference type="AlphaFoldDB" id="A0AAD7J4Q5"/>
<reference evidence="3" key="1">
    <citation type="submission" date="2023-03" db="EMBL/GenBank/DDBJ databases">
        <title>Massive genome expansion in bonnet fungi (Mycena s.s.) driven by repeated elements and novel gene families across ecological guilds.</title>
        <authorList>
            <consortium name="Lawrence Berkeley National Laboratory"/>
            <person name="Harder C.B."/>
            <person name="Miyauchi S."/>
            <person name="Viragh M."/>
            <person name="Kuo A."/>
            <person name="Thoen E."/>
            <person name="Andreopoulos B."/>
            <person name="Lu D."/>
            <person name="Skrede I."/>
            <person name="Drula E."/>
            <person name="Henrissat B."/>
            <person name="Morin E."/>
            <person name="Kohler A."/>
            <person name="Barry K."/>
            <person name="LaButti K."/>
            <person name="Morin E."/>
            <person name="Salamov A."/>
            <person name="Lipzen A."/>
            <person name="Mereny Z."/>
            <person name="Hegedus B."/>
            <person name="Baldrian P."/>
            <person name="Stursova M."/>
            <person name="Weitz H."/>
            <person name="Taylor A."/>
            <person name="Grigoriev I.V."/>
            <person name="Nagy L.G."/>
            <person name="Martin F."/>
            <person name="Kauserud H."/>
        </authorList>
    </citation>
    <scope>NUCLEOTIDE SEQUENCE</scope>
    <source>
        <strain evidence="3">CBHHK188m</strain>
    </source>
</reference>
<protein>
    <recommendedName>
        <fullName evidence="5">Secreted protein</fullName>
    </recommendedName>
</protein>
<organism evidence="3 4">
    <name type="scientific">Mycena maculata</name>
    <dbReference type="NCBI Taxonomy" id="230809"/>
    <lineage>
        <taxon>Eukaryota</taxon>
        <taxon>Fungi</taxon>
        <taxon>Dikarya</taxon>
        <taxon>Basidiomycota</taxon>
        <taxon>Agaricomycotina</taxon>
        <taxon>Agaricomycetes</taxon>
        <taxon>Agaricomycetidae</taxon>
        <taxon>Agaricales</taxon>
        <taxon>Marasmiineae</taxon>
        <taxon>Mycenaceae</taxon>
        <taxon>Mycena</taxon>
    </lineage>
</organism>
<feature type="chain" id="PRO_5041988464" description="Secreted protein" evidence="2">
    <location>
        <begin position="19"/>
        <end position="138"/>
    </location>
</feature>
<keyword evidence="1" id="KW-0472">Membrane</keyword>
<dbReference type="EMBL" id="JARJLG010000065">
    <property type="protein sequence ID" value="KAJ7755040.1"/>
    <property type="molecule type" value="Genomic_DNA"/>
</dbReference>
<evidence type="ECO:0000256" key="1">
    <source>
        <dbReference type="SAM" id="Phobius"/>
    </source>
</evidence>
<comment type="caution">
    <text evidence="3">The sequence shown here is derived from an EMBL/GenBank/DDBJ whole genome shotgun (WGS) entry which is preliminary data.</text>
</comment>
<feature type="transmembrane region" description="Helical" evidence="1">
    <location>
        <begin position="106"/>
        <end position="124"/>
    </location>
</feature>
<dbReference type="Proteomes" id="UP001215280">
    <property type="component" value="Unassembled WGS sequence"/>
</dbReference>
<evidence type="ECO:0000313" key="4">
    <source>
        <dbReference type="Proteomes" id="UP001215280"/>
    </source>
</evidence>
<proteinExistence type="predicted"/>
<keyword evidence="2" id="KW-0732">Signal</keyword>
<gene>
    <name evidence="3" type="ORF">DFH07DRAFT_499579</name>
</gene>
<accession>A0AAD7J4Q5</accession>
<evidence type="ECO:0000256" key="2">
    <source>
        <dbReference type="SAM" id="SignalP"/>
    </source>
</evidence>
<name>A0AAD7J4Q5_9AGAR</name>